<gene>
    <name evidence="2" type="ORF">SK128_003526</name>
</gene>
<dbReference type="EMBL" id="JAXCGZ010006242">
    <property type="protein sequence ID" value="KAK7079951.1"/>
    <property type="molecule type" value="Genomic_DNA"/>
</dbReference>
<feature type="region of interest" description="Disordered" evidence="1">
    <location>
        <begin position="490"/>
        <end position="538"/>
    </location>
</feature>
<feature type="compositionally biased region" description="Low complexity" evidence="1">
    <location>
        <begin position="490"/>
        <end position="525"/>
    </location>
</feature>
<evidence type="ECO:0000313" key="3">
    <source>
        <dbReference type="Proteomes" id="UP001381693"/>
    </source>
</evidence>
<dbReference type="AlphaFoldDB" id="A0AAN8X8S4"/>
<evidence type="ECO:0000313" key="2">
    <source>
        <dbReference type="EMBL" id="KAK7079951.1"/>
    </source>
</evidence>
<feature type="region of interest" description="Disordered" evidence="1">
    <location>
        <begin position="409"/>
        <end position="431"/>
    </location>
</feature>
<protein>
    <submittedName>
        <fullName evidence="2">Uncharacterized protein</fullName>
    </submittedName>
</protein>
<proteinExistence type="predicted"/>
<comment type="caution">
    <text evidence="2">The sequence shown here is derived from an EMBL/GenBank/DDBJ whole genome shotgun (WGS) entry which is preliminary data.</text>
</comment>
<reference evidence="2 3" key="1">
    <citation type="submission" date="2023-11" db="EMBL/GenBank/DDBJ databases">
        <title>Halocaridina rubra genome assembly.</title>
        <authorList>
            <person name="Smith C."/>
        </authorList>
    </citation>
    <scope>NUCLEOTIDE SEQUENCE [LARGE SCALE GENOMIC DNA]</scope>
    <source>
        <strain evidence="2">EP-1</strain>
        <tissue evidence="2">Whole</tissue>
    </source>
</reference>
<accession>A0AAN8X8S4</accession>
<keyword evidence="3" id="KW-1185">Reference proteome</keyword>
<organism evidence="2 3">
    <name type="scientific">Halocaridina rubra</name>
    <name type="common">Hawaiian red shrimp</name>
    <dbReference type="NCBI Taxonomy" id="373956"/>
    <lineage>
        <taxon>Eukaryota</taxon>
        <taxon>Metazoa</taxon>
        <taxon>Ecdysozoa</taxon>
        <taxon>Arthropoda</taxon>
        <taxon>Crustacea</taxon>
        <taxon>Multicrustacea</taxon>
        <taxon>Malacostraca</taxon>
        <taxon>Eumalacostraca</taxon>
        <taxon>Eucarida</taxon>
        <taxon>Decapoda</taxon>
        <taxon>Pleocyemata</taxon>
        <taxon>Caridea</taxon>
        <taxon>Atyoidea</taxon>
        <taxon>Atyidae</taxon>
        <taxon>Halocaridina</taxon>
    </lineage>
</organism>
<sequence>MLHKDTSLSSKAHFHSLLLFGFIGYPSLDETFHVTSTYITSQTTGQSTTSPLSTTQLLFSDITEPTTVTHATEISTQLTDSETVTHPLTSETYWTLFLTVAAATSENYDSSLISSTDSITTFTDYTTVWPTPIDIAKNQQATILTSLHFANTNTDATQGNSTNISYSTNNYVGNTDFSLTDTTMTLASTFAQGKEPLFEFTTEADPYHLPVSSFGTTDPSTVTIPVDIYTSEIPSTTGIQVGFEATVQTESTSVPFISEYLTIKERETIEMISTTEESTLPTTAESSTSRTSLTLTVEIPATTLVTDLSFATDLSVNINTDTHVTLETDTTVSMVEHKPSTTTEMSSTPEMSIVTTETASTLEMEFPITDTSASVLVIVPSYSPTNLPLEATSLMFTSLEPSLPEIETTKHTSETKTETLGDATSKETSMTNGLTTEEHYSANTEPTTILHDPIPSHFDTATAKITSEVPPSSANQATVFTTDFQTTVPSTSATTTVHPTTVSSPVKVTSNTTTSTTTDGVTMRTTTKKPKTTSTTSRTFIPISPIRRLGNKSYVTTPMYAEVSPFLPFFINF</sequence>
<name>A0AAN8X8S4_HALRR</name>
<feature type="compositionally biased region" description="Basic and acidic residues" evidence="1">
    <location>
        <begin position="409"/>
        <end position="419"/>
    </location>
</feature>
<dbReference type="Proteomes" id="UP001381693">
    <property type="component" value="Unassembled WGS sequence"/>
</dbReference>
<evidence type="ECO:0000256" key="1">
    <source>
        <dbReference type="SAM" id="MobiDB-lite"/>
    </source>
</evidence>